<dbReference type="Gene3D" id="3.90.70.10">
    <property type="entry name" value="Cysteine proteinases"/>
    <property type="match status" value="1"/>
</dbReference>
<accession>A0A7S2V234</accession>
<dbReference type="AlphaFoldDB" id="A0A7S2V234"/>
<organism evidence="5">
    <name type="scientific">Fibrocapsa japonica</name>
    <dbReference type="NCBI Taxonomy" id="94617"/>
    <lineage>
        <taxon>Eukaryota</taxon>
        <taxon>Sar</taxon>
        <taxon>Stramenopiles</taxon>
        <taxon>Ochrophyta</taxon>
        <taxon>Raphidophyceae</taxon>
        <taxon>Chattonellales</taxon>
        <taxon>Chattonellaceae</taxon>
        <taxon>Fibrocapsa</taxon>
    </lineage>
</organism>
<keyword evidence="2" id="KW-0865">Zymogen</keyword>
<feature type="domain" description="Peptidase C1A papain C-terminal" evidence="4">
    <location>
        <begin position="72"/>
        <end position="335"/>
    </location>
</feature>
<evidence type="ECO:0000256" key="3">
    <source>
        <dbReference type="SAM" id="MobiDB-lite"/>
    </source>
</evidence>
<dbReference type="InterPro" id="IPR038765">
    <property type="entry name" value="Papain-like_cys_pep_sf"/>
</dbReference>
<protein>
    <recommendedName>
        <fullName evidence="4">Peptidase C1A papain C-terminal domain-containing protein</fullName>
    </recommendedName>
</protein>
<evidence type="ECO:0000259" key="4">
    <source>
        <dbReference type="SMART" id="SM00645"/>
    </source>
</evidence>
<reference evidence="5" key="1">
    <citation type="submission" date="2021-01" db="EMBL/GenBank/DDBJ databases">
        <authorList>
            <person name="Corre E."/>
            <person name="Pelletier E."/>
            <person name="Niang G."/>
            <person name="Scheremetjew M."/>
            <person name="Finn R."/>
            <person name="Kale V."/>
            <person name="Holt S."/>
            <person name="Cochrane G."/>
            <person name="Meng A."/>
            <person name="Brown T."/>
            <person name="Cohen L."/>
        </authorList>
    </citation>
    <scope>NUCLEOTIDE SEQUENCE</scope>
    <source>
        <strain evidence="5">CCMP1661</strain>
    </source>
</reference>
<dbReference type="InterPro" id="IPR013128">
    <property type="entry name" value="Peptidase_C1A"/>
</dbReference>
<dbReference type="GO" id="GO:0008234">
    <property type="term" value="F:cysteine-type peptidase activity"/>
    <property type="evidence" value="ECO:0007669"/>
    <property type="project" value="InterPro"/>
</dbReference>
<dbReference type="CDD" id="cd02248">
    <property type="entry name" value="Peptidase_C1A"/>
    <property type="match status" value="1"/>
</dbReference>
<evidence type="ECO:0000256" key="2">
    <source>
        <dbReference type="ARBA" id="ARBA00023145"/>
    </source>
</evidence>
<proteinExistence type="inferred from homology"/>
<feature type="region of interest" description="Disordered" evidence="3">
    <location>
        <begin position="203"/>
        <end position="223"/>
    </location>
</feature>
<dbReference type="InterPro" id="IPR039417">
    <property type="entry name" value="Peptidase_C1A_papain-like"/>
</dbReference>
<dbReference type="SUPFAM" id="SSF54001">
    <property type="entry name" value="Cysteine proteinases"/>
    <property type="match status" value="1"/>
</dbReference>
<dbReference type="Pfam" id="PF00112">
    <property type="entry name" value="Peptidase_C1"/>
    <property type="match status" value="1"/>
</dbReference>
<gene>
    <name evidence="5" type="ORF">FJAP1339_LOCUS6297</name>
</gene>
<dbReference type="InterPro" id="IPR000668">
    <property type="entry name" value="Peptidase_C1A_C"/>
</dbReference>
<dbReference type="PANTHER" id="PTHR12411">
    <property type="entry name" value="CYSTEINE PROTEASE FAMILY C1-RELATED"/>
    <property type="match status" value="1"/>
</dbReference>
<dbReference type="EMBL" id="HBHR01012879">
    <property type="protein sequence ID" value="CAD9864168.1"/>
    <property type="molecule type" value="Transcribed_RNA"/>
</dbReference>
<dbReference type="GO" id="GO:0006508">
    <property type="term" value="P:proteolysis"/>
    <property type="evidence" value="ECO:0007669"/>
    <property type="project" value="InterPro"/>
</dbReference>
<name>A0A7S2V234_9STRA</name>
<evidence type="ECO:0000256" key="1">
    <source>
        <dbReference type="ARBA" id="ARBA00008455"/>
    </source>
</evidence>
<evidence type="ECO:0000313" key="5">
    <source>
        <dbReference type="EMBL" id="CAD9864168.1"/>
    </source>
</evidence>
<sequence length="343" mass="36694">MSVGELQWLRGYEMNHDDSAMNAFINPVQYSVLPVPSPKSTSLIGYTPYVPSMCGACMRLPSMGDVVTPEQLPPTLDWRVFGAVPLVLDQGTCSNSWAFATSDAIAAAWYLAHNNLESLSAEQLTSCDFLCQGCAGGWFGGALMYAVSEALVDARSYPFTSFEGQTDTCADSSMLFNGGGADSKSSDSDSSTAQELWELPSAATSSDGKHLGSPKKTLESSGVKVQASSWTRWKPGSPNELMLALVRNGPLALAVRSGNLEFYTGGVDSGQYCGEGSPDHAMLLVGYDLGKSGGEPHWILKNSWGDTWGENGYWRLRMVKENNQASGEADPCGLLESVTAVFI</sequence>
<dbReference type="SMART" id="SM00645">
    <property type="entry name" value="Pept_C1"/>
    <property type="match status" value="1"/>
</dbReference>
<comment type="similarity">
    <text evidence="1">Belongs to the peptidase C1 family.</text>
</comment>